<evidence type="ECO:0000313" key="2">
    <source>
        <dbReference type="Proteomes" id="UP000410492"/>
    </source>
</evidence>
<dbReference type="OrthoDB" id="427186at2759"/>
<gene>
    <name evidence="1" type="ORF">CALMAC_LOCUS8548</name>
</gene>
<name>A0A653CHD9_CALMS</name>
<proteinExistence type="predicted"/>
<reference evidence="1 2" key="1">
    <citation type="submission" date="2019-01" db="EMBL/GenBank/DDBJ databases">
        <authorList>
            <person name="Sayadi A."/>
        </authorList>
    </citation>
    <scope>NUCLEOTIDE SEQUENCE [LARGE SCALE GENOMIC DNA]</scope>
</reference>
<organism evidence="1 2">
    <name type="scientific">Callosobruchus maculatus</name>
    <name type="common">Southern cowpea weevil</name>
    <name type="synonym">Pulse bruchid</name>
    <dbReference type="NCBI Taxonomy" id="64391"/>
    <lineage>
        <taxon>Eukaryota</taxon>
        <taxon>Metazoa</taxon>
        <taxon>Ecdysozoa</taxon>
        <taxon>Arthropoda</taxon>
        <taxon>Hexapoda</taxon>
        <taxon>Insecta</taxon>
        <taxon>Pterygota</taxon>
        <taxon>Neoptera</taxon>
        <taxon>Endopterygota</taxon>
        <taxon>Coleoptera</taxon>
        <taxon>Polyphaga</taxon>
        <taxon>Cucujiformia</taxon>
        <taxon>Chrysomeloidea</taxon>
        <taxon>Chrysomelidae</taxon>
        <taxon>Bruchinae</taxon>
        <taxon>Bruchini</taxon>
        <taxon>Callosobruchus</taxon>
    </lineage>
</organism>
<dbReference type="EMBL" id="CAACVG010007662">
    <property type="protein sequence ID" value="VEN46470.1"/>
    <property type="molecule type" value="Genomic_DNA"/>
</dbReference>
<sequence>MDLFPLESNPEVLTKVSGPISGIEFFAMNNFSLSMCLEFLITINWWMFMDLIMNLSHGYQDQLLHLSCCSLAVRSFMSIVNKKMKRLLKSHQSHIMSGL</sequence>
<accession>A0A653CHD9</accession>
<keyword evidence="2" id="KW-1185">Reference proteome</keyword>
<protein>
    <submittedName>
        <fullName evidence="1">Uncharacterized protein</fullName>
    </submittedName>
</protein>
<dbReference type="Proteomes" id="UP000410492">
    <property type="component" value="Unassembled WGS sequence"/>
</dbReference>
<evidence type="ECO:0000313" key="1">
    <source>
        <dbReference type="EMBL" id="VEN46470.1"/>
    </source>
</evidence>
<dbReference type="AlphaFoldDB" id="A0A653CHD9"/>